<dbReference type="Proteomes" id="UP000663848">
    <property type="component" value="Unassembled WGS sequence"/>
</dbReference>
<dbReference type="OrthoDB" id="9981118at2759"/>
<dbReference type="EMBL" id="CAJNYV010004009">
    <property type="protein sequence ID" value="CAF3631850.1"/>
    <property type="molecule type" value="Genomic_DNA"/>
</dbReference>
<dbReference type="AlphaFoldDB" id="A0A818CMW5"/>
<evidence type="ECO:0000313" key="1">
    <source>
        <dbReference type="EMBL" id="CAF3429852.1"/>
    </source>
</evidence>
<evidence type="ECO:0000313" key="2">
    <source>
        <dbReference type="EMBL" id="CAF3434598.1"/>
    </source>
</evidence>
<dbReference type="EMBL" id="CAJOBR010000542">
    <property type="protein sequence ID" value="CAF4521281.1"/>
    <property type="molecule type" value="Genomic_DNA"/>
</dbReference>
<dbReference type="Proteomes" id="UP000663872">
    <property type="component" value="Unassembled WGS sequence"/>
</dbReference>
<evidence type="ECO:0000313" key="5">
    <source>
        <dbReference type="Proteomes" id="UP000663825"/>
    </source>
</evidence>
<proteinExistence type="predicted"/>
<evidence type="ECO:0000313" key="4">
    <source>
        <dbReference type="EMBL" id="CAF4521281.1"/>
    </source>
</evidence>
<dbReference type="EMBL" id="CAJNYT010001783">
    <property type="protein sequence ID" value="CAF3429852.1"/>
    <property type="molecule type" value="Genomic_DNA"/>
</dbReference>
<protein>
    <submittedName>
        <fullName evidence="2">Uncharacterized protein</fullName>
    </submittedName>
</protein>
<organism evidence="2 5">
    <name type="scientific">Rotaria socialis</name>
    <dbReference type="NCBI Taxonomy" id="392032"/>
    <lineage>
        <taxon>Eukaryota</taxon>
        <taxon>Metazoa</taxon>
        <taxon>Spiralia</taxon>
        <taxon>Gnathifera</taxon>
        <taxon>Rotifera</taxon>
        <taxon>Eurotatoria</taxon>
        <taxon>Bdelloidea</taxon>
        <taxon>Philodinida</taxon>
        <taxon>Philodinidae</taxon>
        <taxon>Rotaria</taxon>
    </lineage>
</organism>
<gene>
    <name evidence="1" type="ORF">GRG538_LOCUS12557</name>
    <name evidence="3" type="ORF">KIK155_LOCUS22451</name>
    <name evidence="4" type="ORF">QYT958_LOCUS6210</name>
    <name evidence="2" type="ORF">TIS948_LOCUS30640</name>
</gene>
<dbReference type="Proteomes" id="UP000663825">
    <property type="component" value="Unassembled WGS sequence"/>
</dbReference>
<accession>A0A818CMW5</accession>
<reference evidence="2" key="1">
    <citation type="submission" date="2021-02" db="EMBL/GenBank/DDBJ databases">
        <authorList>
            <person name="Nowell W R."/>
        </authorList>
    </citation>
    <scope>NUCLEOTIDE SEQUENCE</scope>
</reference>
<dbReference type="EMBL" id="CAJNXB010005653">
    <property type="protein sequence ID" value="CAF3434598.1"/>
    <property type="molecule type" value="Genomic_DNA"/>
</dbReference>
<dbReference type="Proteomes" id="UP000663865">
    <property type="component" value="Unassembled WGS sequence"/>
</dbReference>
<comment type="caution">
    <text evidence="2">The sequence shown here is derived from an EMBL/GenBank/DDBJ whole genome shotgun (WGS) entry which is preliminary data.</text>
</comment>
<evidence type="ECO:0000313" key="3">
    <source>
        <dbReference type="EMBL" id="CAF3631850.1"/>
    </source>
</evidence>
<name>A0A818CMW5_9BILA</name>
<sequence length="186" mass="21510">MGTVESKVNHRYRTSKHRLCRNERPLVHKCYHKNKQLEATRNVGNKNLSRGIDDTLVSLTSSPLNPSLQGSVLHYSFPMQRSHSEIQIISNELSNHHLGGSFEGGEQFDHISYDYQKHMERVDEENRPVLEGLCPDKMYVSTNDLRICDTQRLPPPLRCKMTQGFFRPIPPAEFYQKKTTLNPSFL</sequence>